<keyword evidence="3" id="KW-1185">Reference proteome</keyword>
<evidence type="ECO:0000256" key="1">
    <source>
        <dbReference type="SAM" id="MobiDB-lite"/>
    </source>
</evidence>
<feature type="region of interest" description="Disordered" evidence="1">
    <location>
        <begin position="21"/>
        <end position="62"/>
    </location>
</feature>
<proteinExistence type="predicted"/>
<organism evidence="2 3">
    <name type="scientific">Allomesorhizobium camelthorni</name>
    <dbReference type="NCBI Taxonomy" id="475069"/>
    <lineage>
        <taxon>Bacteria</taxon>
        <taxon>Pseudomonadati</taxon>
        <taxon>Pseudomonadota</taxon>
        <taxon>Alphaproteobacteria</taxon>
        <taxon>Hyphomicrobiales</taxon>
        <taxon>Phyllobacteriaceae</taxon>
        <taxon>Allomesorhizobium</taxon>
    </lineage>
</organism>
<evidence type="ECO:0000313" key="3">
    <source>
        <dbReference type="Proteomes" id="UP001642900"/>
    </source>
</evidence>
<name>A0A6G4WHE6_9HYPH</name>
<gene>
    <name evidence="2" type="ORF">G6N73_24310</name>
</gene>
<dbReference type="RefSeq" id="WP_165032344.1">
    <property type="nucleotide sequence ID" value="NZ_JAAKZF010000046.1"/>
</dbReference>
<dbReference type="Proteomes" id="UP001642900">
    <property type="component" value="Unassembled WGS sequence"/>
</dbReference>
<reference evidence="2 3" key="1">
    <citation type="submission" date="2020-02" db="EMBL/GenBank/DDBJ databases">
        <title>Genome sequence of strain CCNWXJ40-4.</title>
        <authorList>
            <person name="Gao J."/>
            <person name="Sun J."/>
        </authorList>
    </citation>
    <scope>NUCLEOTIDE SEQUENCE [LARGE SCALE GENOMIC DNA]</scope>
    <source>
        <strain evidence="2 3">CCNWXJ 40-4</strain>
    </source>
</reference>
<protein>
    <submittedName>
        <fullName evidence="2">Uncharacterized protein</fullName>
    </submittedName>
</protein>
<evidence type="ECO:0000313" key="2">
    <source>
        <dbReference type="EMBL" id="NGO54225.1"/>
    </source>
</evidence>
<dbReference type="AlphaFoldDB" id="A0A6G4WHE6"/>
<dbReference type="EMBL" id="JAAKZF010000046">
    <property type="protein sequence ID" value="NGO54225.1"/>
    <property type="molecule type" value="Genomic_DNA"/>
</dbReference>
<sequence>MSQAQEADNLVPQCIEGGGMFHHRYPNRPQDNFDEPETAFAALAPPDGKSKPANSGATSSKHIRCSVRPNAAVPLSRRWDDVL</sequence>
<accession>A0A6G4WHE6</accession>
<comment type="caution">
    <text evidence="2">The sequence shown here is derived from an EMBL/GenBank/DDBJ whole genome shotgun (WGS) entry which is preliminary data.</text>
</comment>